<dbReference type="Pfam" id="PF07811">
    <property type="entry name" value="TadE"/>
    <property type="match status" value="1"/>
</dbReference>
<reference evidence="3 4" key="1">
    <citation type="journal article" date="2011" name="Front. Microbiol.">
        <title>Genomic signatures of strain selection and enhancement in Bacillus atrophaeus var. globigii, a historical biowarfare simulant.</title>
        <authorList>
            <person name="Gibbons H.S."/>
            <person name="Broomall S.M."/>
            <person name="McNew L.A."/>
            <person name="Daligault H."/>
            <person name="Chapman C."/>
            <person name="Bruce D."/>
            <person name="Karavis M."/>
            <person name="Krepps M."/>
            <person name="McGregor P.A."/>
            <person name="Hong C."/>
            <person name="Park K.H."/>
            <person name="Akmal A."/>
            <person name="Feldman A."/>
            <person name="Lin J.S."/>
            <person name="Chang W.E."/>
            <person name="Higgs B.W."/>
            <person name="Demirev P."/>
            <person name="Lindquist J."/>
            <person name="Liem A."/>
            <person name="Fochler E."/>
            <person name="Read T.D."/>
            <person name="Tapia R."/>
            <person name="Johnson S."/>
            <person name="Bishop-Lilly K.A."/>
            <person name="Detter C."/>
            <person name="Han C."/>
            <person name="Sozhamannan S."/>
            <person name="Rosenzweig C.N."/>
            <person name="Skowronski E.W."/>
        </authorList>
    </citation>
    <scope>NUCLEOTIDE SEQUENCE [LARGE SCALE GENOMIC DNA]</scope>
    <source>
        <strain evidence="3 4">PIT1</strain>
    </source>
</reference>
<comment type="caution">
    <text evidence="3">The sequence shown here is derived from an EMBL/GenBank/DDBJ whole genome shotgun (WGS) entry which is preliminary data.</text>
</comment>
<accession>A0A432ZJQ0</accession>
<name>A0A432ZJQ0_9GAMM</name>
<protein>
    <recommendedName>
        <fullName evidence="2">TadE-like domain-containing protein</fullName>
    </recommendedName>
</protein>
<dbReference type="EMBL" id="PIQG01000002">
    <property type="protein sequence ID" value="RUO78255.1"/>
    <property type="molecule type" value="Genomic_DNA"/>
</dbReference>
<sequence length="223" mass="25024">MLKGVVVKFGRYKGQAVVEALLALPLLLFISFAVLQILWLIWAQQMLQVASAQAARSAALQQGQVAVAEAELAAAMLGVEPQALASMRSGATVELGRAYLQQRLWVKQIAALKIMEFGEAERQLAVTKDKQRVIPWSHLPLRYQLSTQPELEQRARTLTLRIRWCQPLRLPLIGTFFSWVAAQSKHPAQRFCRARQQLVGIPLWGLQHQVSSPMLSDRLVLPE</sequence>
<dbReference type="Proteomes" id="UP000288279">
    <property type="component" value="Unassembled WGS sequence"/>
</dbReference>
<evidence type="ECO:0000256" key="1">
    <source>
        <dbReference type="SAM" id="Phobius"/>
    </source>
</evidence>
<feature type="transmembrane region" description="Helical" evidence="1">
    <location>
        <begin position="21"/>
        <end position="42"/>
    </location>
</feature>
<proteinExistence type="predicted"/>
<dbReference type="InterPro" id="IPR012495">
    <property type="entry name" value="TadE-like_dom"/>
</dbReference>
<keyword evidence="1" id="KW-0812">Transmembrane</keyword>
<keyword evidence="4" id="KW-1185">Reference proteome</keyword>
<evidence type="ECO:0000313" key="3">
    <source>
        <dbReference type="EMBL" id="RUO78255.1"/>
    </source>
</evidence>
<evidence type="ECO:0000313" key="4">
    <source>
        <dbReference type="Proteomes" id="UP000288279"/>
    </source>
</evidence>
<organism evidence="3 4">
    <name type="scientific">Pseudidiomarina taiwanensis</name>
    <dbReference type="NCBI Taxonomy" id="337250"/>
    <lineage>
        <taxon>Bacteria</taxon>
        <taxon>Pseudomonadati</taxon>
        <taxon>Pseudomonadota</taxon>
        <taxon>Gammaproteobacteria</taxon>
        <taxon>Alteromonadales</taxon>
        <taxon>Idiomarinaceae</taxon>
        <taxon>Pseudidiomarina</taxon>
    </lineage>
</organism>
<feature type="domain" description="TadE-like" evidence="2">
    <location>
        <begin position="14"/>
        <end position="56"/>
    </location>
</feature>
<evidence type="ECO:0000259" key="2">
    <source>
        <dbReference type="Pfam" id="PF07811"/>
    </source>
</evidence>
<gene>
    <name evidence="3" type="ORF">CWI83_04275</name>
</gene>
<dbReference type="AlphaFoldDB" id="A0A432ZJQ0"/>
<keyword evidence="1" id="KW-1133">Transmembrane helix</keyword>
<keyword evidence="1" id="KW-0472">Membrane</keyword>